<evidence type="ECO:0000256" key="3">
    <source>
        <dbReference type="ARBA" id="ARBA00022744"/>
    </source>
</evidence>
<dbReference type="PANTHER" id="PTHR31203:SF1">
    <property type="entry name" value="BETA-KERATIN-RELATED PROTEIN-RELATED"/>
    <property type="match status" value="1"/>
</dbReference>
<keyword evidence="6" id="KW-1185">Reference proteome</keyword>
<reference evidence="5 6" key="1">
    <citation type="journal article" date="2023" name="J. Hered.">
        <title>Chromosome-level genome of the wood stork (Mycteria americana) provides insight into avian chromosome evolution.</title>
        <authorList>
            <person name="Flamio R. Jr."/>
            <person name="Ramstad K.M."/>
        </authorList>
    </citation>
    <scope>NUCLEOTIDE SEQUENCE [LARGE SCALE GENOMIC DNA]</scope>
    <source>
        <strain evidence="5">JAX WOST 10</strain>
    </source>
</reference>
<gene>
    <name evidence="5" type="ORF">QYF61_009854</name>
</gene>
<evidence type="ECO:0000256" key="2">
    <source>
        <dbReference type="ARBA" id="ARBA00011806"/>
    </source>
</evidence>
<dbReference type="GO" id="GO:0005200">
    <property type="term" value="F:structural constituent of cytoskeleton"/>
    <property type="evidence" value="ECO:0007669"/>
    <property type="project" value="InterPro"/>
</dbReference>
<dbReference type="InterPro" id="IPR003461">
    <property type="entry name" value="Keratin"/>
</dbReference>
<comment type="subunit">
    <text evidence="2">The avian keratins (F-ker, S-ker, C-ker and B-ker) are a complex mixture of very similar polypeptides.</text>
</comment>
<dbReference type="EMBL" id="JAUNZN010000024">
    <property type="protein sequence ID" value="KAK4808551.1"/>
    <property type="molecule type" value="Genomic_DNA"/>
</dbReference>
<comment type="similarity">
    <text evidence="1">Belongs to the avian keratin family.</text>
</comment>
<keyword evidence="3" id="KW-0416">Keratin</keyword>
<organism evidence="5 6">
    <name type="scientific">Mycteria americana</name>
    <name type="common">Wood stork</name>
    <dbReference type="NCBI Taxonomy" id="33587"/>
    <lineage>
        <taxon>Eukaryota</taxon>
        <taxon>Metazoa</taxon>
        <taxon>Chordata</taxon>
        <taxon>Craniata</taxon>
        <taxon>Vertebrata</taxon>
        <taxon>Euteleostomi</taxon>
        <taxon>Archelosauria</taxon>
        <taxon>Archosauria</taxon>
        <taxon>Dinosauria</taxon>
        <taxon>Saurischia</taxon>
        <taxon>Theropoda</taxon>
        <taxon>Coelurosauria</taxon>
        <taxon>Aves</taxon>
        <taxon>Neognathae</taxon>
        <taxon>Neoaves</taxon>
        <taxon>Aequornithes</taxon>
        <taxon>Ciconiiformes</taxon>
        <taxon>Ciconiidae</taxon>
        <taxon>Mycteria</taxon>
    </lineage>
</organism>
<keyword evidence="4" id="KW-0007">Acetylation</keyword>
<dbReference type="AlphaFoldDB" id="A0AAN7NBV7"/>
<comment type="caution">
    <text evidence="5">The sequence shown here is derived from an EMBL/GenBank/DDBJ whole genome shotgun (WGS) entry which is preliminary data.</text>
</comment>
<dbReference type="PANTHER" id="PTHR31203">
    <property type="entry name" value="BETA-KERATIN-RELATED PROTEIN-RELATED"/>
    <property type="match status" value="1"/>
</dbReference>
<evidence type="ECO:0008006" key="7">
    <source>
        <dbReference type="Google" id="ProtNLM"/>
    </source>
</evidence>
<accession>A0AAN7NBV7</accession>
<dbReference type="Pfam" id="PF02422">
    <property type="entry name" value="Keratin"/>
    <property type="match status" value="1"/>
</dbReference>
<evidence type="ECO:0000256" key="1">
    <source>
        <dbReference type="ARBA" id="ARBA00008702"/>
    </source>
</evidence>
<evidence type="ECO:0000256" key="4">
    <source>
        <dbReference type="ARBA" id="ARBA00022990"/>
    </source>
</evidence>
<dbReference type="GO" id="GO:0005882">
    <property type="term" value="C:intermediate filament"/>
    <property type="evidence" value="ECO:0007669"/>
    <property type="project" value="UniProtKB-KW"/>
</dbReference>
<evidence type="ECO:0000313" key="5">
    <source>
        <dbReference type="EMBL" id="KAK4808551.1"/>
    </source>
</evidence>
<protein>
    <recommendedName>
        <fullName evidence="7">Keratin</fullName>
    </recommendedName>
</protein>
<dbReference type="Proteomes" id="UP001333110">
    <property type="component" value="Unassembled WGS sequence"/>
</dbReference>
<evidence type="ECO:0000313" key="6">
    <source>
        <dbReference type="Proteomes" id="UP001333110"/>
    </source>
</evidence>
<proteinExistence type="inferred from homology"/>
<name>A0AAN7NBV7_MYCAM</name>
<sequence>MQVSGKDGKGGGSQRQNVHLQHRDMSCYDRCLPCHLCGPTPLVNSCNEPCVRQCQNSTVVIQPSPAVVTLPGPILSSFPPNTVVGSSTSAAVGSSTSAAVGSSTSAAVGSILSCDGVPITSGCCDLSCISSHYRGSRQYLLKLRKTTLVAPQPMALPCCDSAQKYPLGPGACHVNRNPDNCSPPERNCGPWGGQQSHKLLGKNAPLAFGGTVLGKEAEQTTFPKDGRNREWVNSLGDGLHSLLHLPISSIT</sequence>